<dbReference type="GO" id="GO:0000439">
    <property type="term" value="C:transcription factor TFIIH core complex"/>
    <property type="evidence" value="ECO:0007669"/>
    <property type="project" value="UniProtKB-UniRule"/>
</dbReference>
<evidence type="ECO:0000256" key="4">
    <source>
        <dbReference type="ARBA" id="ARBA00021280"/>
    </source>
</evidence>
<keyword evidence="5 14" id="KW-0479">Metal-binding</keyword>
<comment type="similarity">
    <text evidence="3 14">Belongs to the TFB4 family.</text>
</comment>
<keyword evidence="12 14" id="KW-0539">Nucleus</keyword>
<keyword evidence="8 14" id="KW-0862">Zinc</keyword>
<evidence type="ECO:0000256" key="6">
    <source>
        <dbReference type="ARBA" id="ARBA00022763"/>
    </source>
</evidence>
<evidence type="ECO:0000256" key="2">
    <source>
        <dbReference type="ARBA" id="ARBA00004123"/>
    </source>
</evidence>
<dbReference type="InterPro" id="IPR004600">
    <property type="entry name" value="TFIIH_Tfb4/GTF2H3"/>
</dbReference>
<keyword evidence="17" id="KW-1185">Reference proteome</keyword>
<feature type="region of interest" description="Disordered" evidence="15">
    <location>
        <begin position="198"/>
        <end position="225"/>
    </location>
</feature>
<comment type="subunit">
    <text evidence="14">Component of the 7-subunit TFIIH core complex composed of XPB/SSL2, XPD/RAD3, SSL1, TFB1, TFB2, TFB4 and TFB5, which is active in NER. The core complex associates with the 3-subunit CTD-kinase module TFIIK composed of CCL1, KIN28 and TFB3 to form the 10-subunit holoenzyme (holo-TFIIH) active in transcription.</text>
</comment>
<dbReference type="EMBL" id="CALTRL010001326">
    <property type="protein sequence ID" value="CAH7672111.1"/>
    <property type="molecule type" value="Genomic_DNA"/>
</dbReference>
<organism evidence="16 17">
    <name type="scientific">Phakopsora pachyrhizi</name>
    <name type="common">Asian soybean rust disease fungus</name>
    <dbReference type="NCBI Taxonomy" id="170000"/>
    <lineage>
        <taxon>Eukaryota</taxon>
        <taxon>Fungi</taxon>
        <taxon>Dikarya</taxon>
        <taxon>Basidiomycota</taxon>
        <taxon>Pucciniomycotina</taxon>
        <taxon>Pucciniomycetes</taxon>
        <taxon>Pucciniales</taxon>
        <taxon>Phakopsoraceae</taxon>
        <taxon>Phakopsora</taxon>
    </lineage>
</organism>
<feature type="region of interest" description="Disordered" evidence="15">
    <location>
        <begin position="34"/>
        <end position="63"/>
    </location>
</feature>
<evidence type="ECO:0000256" key="1">
    <source>
        <dbReference type="ARBA" id="ARBA00002817"/>
    </source>
</evidence>
<dbReference type="Gene3D" id="3.40.50.410">
    <property type="entry name" value="von Willebrand factor, type A domain"/>
    <property type="match status" value="1"/>
</dbReference>
<gene>
    <name evidence="16" type="ORF">PPACK8108_LOCUS6898</name>
</gene>
<evidence type="ECO:0000256" key="14">
    <source>
        <dbReference type="RuleBase" id="RU368090"/>
    </source>
</evidence>
<reference evidence="16" key="1">
    <citation type="submission" date="2022-06" db="EMBL/GenBank/DDBJ databases">
        <authorList>
            <consortium name="SYNGENTA / RWTH Aachen University"/>
        </authorList>
    </citation>
    <scope>NUCLEOTIDE SEQUENCE</scope>
</reference>
<dbReference type="PANTHER" id="PTHR12831:SF0">
    <property type="entry name" value="GENERAL TRANSCRIPTION FACTOR IIH SUBUNIT 3"/>
    <property type="match status" value="1"/>
</dbReference>
<evidence type="ECO:0000256" key="12">
    <source>
        <dbReference type="ARBA" id="ARBA00023242"/>
    </source>
</evidence>
<name>A0AAV0AUN2_PHAPC</name>
<comment type="function">
    <text evidence="1 14">Component of the general transcription and DNA repair factor IIH (TFIIH) core complex, which is involved in general and transcription-coupled nucleotide excision repair (NER) of damaged DNA and, when complexed to TFIIK, in RNA transcription by RNA polymerase II. In NER, TFIIH acts by opening DNA around the lesion to allow the excision of the damaged oligonucleotide and its replacement by a new DNA fragment. In transcription, TFIIH has an essential role in transcription initiation. When the pre-initiation complex (PIC) has been established, TFIIH is required for promoter opening and promoter escape. Phosphorylation of the C-terminal tail (CTD) of the largest subunit of RNA polymerase II by the kinase module TFIIK controls the initiation of transcription.</text>
</comment>
<keyword evidence="11 14" id="KW-0234">DNA repair</keyword>
<comment type="caution">
    <text evidence="16">The sequence shown here is derived from an EMBL/GenBank/DDBJ whole genome shotgun (WGS) entry which is preliminary data.</text>
</comment>
<evidence type="ECO:0000256" key="3">
    <source>
        <dbReference type="ARBA" id="ARBA00005273"/>
    </source>
</evidence>
<evidence type="ECO:0000313" key="17">
    <source>
        <dbReference type="Proteomes" id="UP001153365"/>
    </source>
</evidence>
<evidence type="ECO:0000256" key="8">
    <source>
        <dbReference type="ARBA" id="ARBA00022833"/>
    </source>
</evidence>
<evidence type="ECO:0000256" key="10">
    <source>
        <dbReference type="ARBA" id="ARBA00023163"/>
    </source>
</evidence>
<accession>A0AAV0AUN2</accession>
<evidence type="ECO:0000313" key="16">
    <source>
        <dbReference type="EMBL" id="CAH7672111.1"/>
    </source>
</evidence>
<keyword evidence="9 14" id="KW-0805">Transcription regulation</keyword>
<evidence type="ECO:0000256" key="15">
    <source>
        <dbReference type="SAM" id="MobiDB-lite"/>
    </source>
</evidence>
<dbReference type="AlphaFoldDB" id="A0AAV0AUN2"/>
<proteinExistence type="inferred from homology"/>
<dbReference type="InterPro" id="IPR036465">
    <property type="entry name" value="vWFA_dom_sf"/>
</dbReference>
<dbReference type="Proteomes" id="UP001153365">
    <property type="component" value="Unassembled WGS sequence"/>
</dbReference>
<sequence length="385" mass="42874">MTSLNIGNEPPDFLVVILDLNQLSWSEIESDLSSSGQRDRVKNSGKVRNQGAEDDDDDDDDEDGCSRISLDSLIKSFLIFSNAHLGLNDENSIAIYGVTISSCELLYTSIRSNDHSSRFRDRTISTKSSSSSSDPNTHPTFRVLDQSIYNGIKRLISSDHNHSFNHNNQNSSILKKNVGLVKALSKSLCYINRITKSKSSSNQDTSTASSSSNKASQASSSLSTNNSKNSRILILSVSPDYPNQYIPIMNCIFSAQKAGIPIDVCKVDGEDAIFMQQASHLTEGIYYKIERPKALIQYLMMIFLPGIQARKLLNLPQQDRVDLRSTCFCHRKIIDIGYVCSVCLSIFCSPIPVCFTCKTKFPISSLKRFVQQINKPNNNGKRKLK</sequence>
<feature type="compositionally biased region" description="Acidic residues" evidence="15">
    <location>
        <begin position="52"/>
        <end position="63"/>
    </location>
</feature>
<protein>
    <recommendedName>
        <fullName evidence="4 14">General transcription and DNA repair factor IIH subunit TFB4</fullName>
        <shortName evidence="14">TFIIH subunit TFB4</shortName>
    </recommendedName>
    <alternativeName>
        <fullName evidence="13 14">RNA polymerase II transcription factor B subunit 4</fullName>
    </alternativeName>
</protein>
<dbReference type="GO" id="GO:0006355">
    <property type="term" value="P:regulation of DNA-templated transcription"/>
    <property type="evidence" value="ECO:0007669"/>
    <property type="project" value="InterPro"/>
</dbReference>
<feature type="region of interest" description="Disordered" evidence="15">
    <location>
        <begin position="120"/>
        <end position="140"/>
    </location>
</feature>
<keyword evidence="7 14" id="KW-0863">Zinc-finger</keyword>
<dbReference type="GO" id="GO:0006289">
    <property type="term" value="P:nucleotide-excision repair"/>
    <property type="evidence" value="ECO:0007669"/>
    <property type="project" value="UniProtKB-UniRule"/>
</dbReference>
<evidence type="ECO:0000256" key="5">
    <source>
        <dbReference type="ARBA" id="ARBA00022723"/>
    </source>
</evidence>
<dbReference type="GO" id="GO:0008270">
    <property type="term" value="F:zinc ion binding"/>
    <property type="evidence" value="ECO:0007669"/>
    <property type="project" value="UniProtKB-KW"/>
</dbReference>
<evidence type="ECO:0000256" key="13">
    <source>
        <dbReference type="ARBA" id="ARBA00033341"/>
    </source>
</evidence>
<dbReference type="Pfam" id="PF03850">
    <property type="entry name" value="Tfb4"/>
    <property type="match status" value="1"/>
</dbReference>
<keyword evidence="10 14" id="KW-0804">Transcription</keyword>
<comment type="subcellular location">
    <subcellularLocation>
        <location evidence="2 14">Nucleus</location>
    </subcellularLocation>
</comment>
<keyword evidence="6 14" id="KW-0227">DNA damage</keyword>
<dbReference type="GO" id="GO:0005675">
    <property type="term" value="C:transcription factor TFIIH holo complex"/>
    <property type="evidence" value="ECO:0007669"/>
    <property type="project" value="UniProtKB-UniRule"/>
</dbReference>
<evidence type="ECO:0000256" key="11">
    <source>
        <dbReference type="ARBA" id="ARBA00023204"/>
    </source>
</evidence>
<dbReference type="PANTHER" id="PTHR12831">
    <property type="entry name" value="TRANSCRIPTION INITIATION FACTOR IIH TFIIH , POLYPEPTIDE 3-RELATED"/>
    <property type="match status" value="1"/>
</dbReference>
<evidence type="ECO:0000256" key="7">
    <source>
        <dbReference type="ARBA" id="ARBA00022771"/>
    </source>
</evidence>
<evidence type="ECO:0000256" key="9">
    <source>
        <dbReference type="ARBA" id="ARBA00023015"/>
    </source>
</evidence>